<dbReference type="Pfam" id="PF03767">
    <property type="entry name" value="Acid_phosphat_B"/>
    <property type="match status" value="1"/>
</dbReference>
<feature type="transmembrane region" description="Helical" evidence="2">
    <location>
        <begin position="279"/>
        <end position="300"/>
    </location>
</feature>
<dbReference type="InterPro" id="IPR036412">
    <property type="entry name" value="HAD-like_sf"/>
</dbReference>
<evidence type="ECO:0000313" key="6">
    <source>
        <dbReference type="Proteomes" id="UP000467840"/>
    </source>
</evidence>
<dbReference type="Gene3D" id="3.40.50.1000">
    <property type="entry name" value="HAD superfamily/HAD-like"/>
    <property type="match status" value="1"/>
</dbReference>
<dbReference type="GO" id="GO:0004672">
    <property type="term" value="F:protein kinase activity"/>
    <property type="evidence" value="ECO:0007669"/>
    <property type="project" value="InterPro"/>
</dbReference>
<dbReference type="GO" id="GO:0003993">
    <property type="term" value="F:acid phosphatase activity"/>
    <property type="evidence" value="ECO:0007669"/>
    <property type="project" value="InterPro"/>
</dbReference>
<dbReference type="EMBL" id="JAAGAX010000005">
    <property type="protein sequence ID" value="KAF2315832.1"/>
    <property type="molecule type" value="Genomic_DNA"/>
</dbReference>
<dbReference type="InterPro" id="IPR011009">
    <property type="entry name" value="Kinase-like_dom_sf"/>
</dbReference>
<dbReference type="Gene3D" id="1.10.510.10">
    <property type="entry name" value="Transferase(Phosphotransferase) domain 1"/>
    <property type="match status" value="1"/>
</dbReference>
<comment type="caution">
    <text evidence="5">The sequence shown here is derived from an EMBL/GenBank/DDBJ whole genome shotgun (WGS) entry which is preliminary data.</text>
</comment>
<dbReference type="InterPro" id="IPR000719">
    <property type="entry name" value="Prot_kinase_dom"/>
</dbReference>
<evidence type="ECO:0000256" key="2">
    <source>
        <dbReference type="SAM" id="Phobius"/>
    </source>
</evidence>
<dbReference type="InterPro" id="IPR010028">
    <property type="entry name" value="Acid_phosphatase_pln"/>
</dbReference>
<reference evidence="5 6" key="1">
    <citation type="journal article" date="2020" name="Mol. Plant">
        <title>The Chromosome-Based Rubber Tree Genome Provides New Insights into Spurge Genome Evolution and Rubber Biosynthesis.</title>
        <authorList>
            <person name="Liu J."/>
            <person name="Shi C."/>
            <person name="Shi C.C."/>
            <person name="Li W."/>
            <person name="Zhang Q.J."/>
            <person name="Zhang Y."/>
            <person name="Li K."/>
            <person name="Lu H.F."/>
            <person name="Shi C."/>
            <person name="Zhu S.T."/>
            <person name="Xiao Z.Y."/>
            <person name="Nan H."/>
            <person name="Yue Y."/>
            <person name="Zhu X.G."/>
            <person name="Wu Y."/>
            <person name="Hong X.N."/>
            <person name="Fan G.Y."/>
            <person name="Tong Y."/>
            <person name="Zhang D."/>
            <person name="Mao C.L."/>
            <person name="Liu Y.L."/>
            <person name="Hao S.J."/>
            <person name="Liu W.Q."/>
            <person name="Lv M.Q."/>
            <person name="Zhang H.B."/>
            <person name="Liu Y."/>
            <person name="Hu-Tang G.R."/>
            <person name="Wang J.P."/>
            <person name="Wang J.H."/>
            <person name="Sun Y.H."/>
            <person name="Ni S.B."/>
            <person name="Chen W.B."/>
            <person name="Zhang X.C."/>
            <person name="Jiao Y.N."/>
            <person name="Eichler E.E."/>
            <person name="Li G.H."/>
            <person name="Liu X."/>
            <person name="Gao L.Z."/>
        </authorList>
    </citation>
    <scope>NUCLEOTIDE SEQUENCE [LARGE SCALE GENOMIC DNA]</scope>
    <source>
        <strain evidence="6">cv. GT1</strain>
        <tissue evidence="5">Leaf</tissue>
    </source>
</reference>
<feature type="signal peptide" evidence="3">
    <location>
        <begin position="1"/>
        <end position="18"/>
    </location>
</feature>
<accession>A0A6A6MPP9</accession>
<dbReference type="Proteomes" id="UP000467840">
    <property type="component" value="Chromosome 15"/>
</dbReference>
<dbReference type="PROSITE" id="PS50011">
    <property type="entry name" value="PROTEIN_KINASE_DOM"/>
    <property type="match status" value="1"/>
</dbReference>
<evidence type="ECO:0000256" key="3">
    <source>
        <dbReference type="SAM" id="SignalP"/>
    </source>
</evidence>
<dbReference type="CDD" id="cd07535">
    <property type="entry name" value="HAD_VSP"/>
    <property type="match status" value="1"/>
</dbReference>
<dbReference type="Pfam" id="PF00069">
    <property type="entry name" value="Pkinase"/>
    <property type="match status" value="1"/>
</dbReference>
<dbReference type="InterPro" id="IPR023214">
    <property type="entry name" value="HAD_sf"/>
</dbReference>
<keyword evidence="2" id="KW-1133">Transmembrane helix</keyword>
<dbReference type="NCBIfam" id="TIGR01675">
    <property type="entry name" value="plant-AP"/>
    <property type="match status" value="1"/>
</dbReference>
<keyword evidence="2" id="KW-0812">Transmembrane</keyword>
<evidence type="ECO:0000256" key="1">
    <source>
        <dbReference type="ARBA" id="ARBA00022729"/>
    </source>
</evidence>
<evidence type="ECO:0000259" key="4">
    <source>
        <dbReference type="PROSITE" id="PS50011"/>
    </source>
</evidence>
<name>A0A6A6MPP9_HEVBR</name>
<dbReference type="GO" id="GO:0005524">
    <property type="term" value="F:ATP binding"/>
    <property type="evidence" value="ECO:0007669"/>
    <property type="project" value="InterPro"/>
</dbReference>
<dbReference type="SUPFAM" id="SSF56784">
    <property type="entry name" value="HAD-like"/>
    <property type="match status" value="1"/>
</dbReference>
<dbReference type="PANTHER" id="PTHR31284:SF7">
    <property type="entry name" value="ACID PHOSPHATASE-LIKE PROTEIN"/>
    <property type="match status" value="1"/>
</dbReference>
<organism evidence="5 6">
    <name type="scientific">Hevea brasiliensis</name>
    <name type="common">Para rubber tree</name>
    <name type="synonym">Siphonia brasiliensis</name>
    <dbReference type="NCBI Taxonomy" id="3981"/>
    <lineage>
        <taxon>Eukaryota</taxon>
        <taxon>Viridiplantae</taxon>
        <taxon>Streptophyta</taxon>
        <taxon>Embryophyta</taxon>
        <taxon>Tracheophyta</taxon>
        <taxon>Spermatophyta</taxon>
        <taxon>Magnoliopsida</taxon>
        <taxon>eudicotyledons</taxon>
        <taxon>Gunneridae</taxon>
        <taxon>Pentapetalae</taxon>
        <taxon>rosids</taxon>
        <taxon>fabids</taxon>
        <taxon>Malpighiales</taxon>
        <taxon>Euphorbiaceae</taxon>
        <taxon>Crotonoideae</taxon>
        <taxon>Micrandreae</taxon>
        <taxon>Hevea</taxon>
    </lineage>
</organism>
<feature type="domain" description="Protein kinase" evidence="4">
    <location>
        <begin position="298"/>
        <end position="601"/>
    </location>
</feature>
<protein>
    <recommendedName>
        <fullName evidence="4">Protein kinase domain-containing protein</fullName>
    </recommendedName>
</protein>
<keyword evidence="6" id="KW-1185">Reference proteome</keyword>
<sequence length="603" mass="68489">MLLPGLFLFFSLFSLVFSNEPLNSHLLPRPLILEYPENIIETTQFKQLDNELQLQCTSWRFAVEANNLNPWKTIPQECAEYVRDYVMGRGYRLDLERVSNEAGVYAKSVQMSGDGQDAWVFDVDETLLSNLPYYADHGYGLEIFDPVEFDKWVGKAVAPAIEPSLKLYKEVLGLGFKVFLLTGRSEKQRSVTEENLINAGFQDWDKLILRASDDHGKLATIYKSEKRSEMVKDGYRILGNSGDQWSDLLGSPTSNRSFKLPNPMDHKSLEMNNTHLLKLLLGLTSATIFISLILVVFLYFKRRAGNGQNDVESPELKHRDDTDREDLLTFQGGKTLQSVTFLMLQERFLRPVCIARAKDFGEVIQLLGSIRHPNLVPLLGFYAGPSGEKLLVHPFFRRGSLAQFIRDGNAESHKWTIIYRISVGIAKGLDHLHTGLQKPVIHGNLKSKNILLDRNYQPYISDFGLHLLLNPTAGQEMLEASAADGYKAPELLKMKDASEQTDMYSLGIILLELLSGKEPINENPTPDDDFHLPTFMRNAVLDRRITDLYHPDILLSNHCHNESPVTEEFVLKFFQLAMACCSPSPSLRPTIRQILWKLEEIGR</sequence>
<dbReference type="InterPro" id="IPR005519">
    <property type="entry name" value="Acid_phosphat_B-like"/>
</dbReference>
<dbReference type="AlphaFoldDB" id="A0A6A6MPP9"/>
<keyword evidence="1 3" id="KW-0732">Signal</keyword>
<dbReference type="PANTHER" id="PTHR31284">
    <property type="entry name" value="ACID PHOSPHATASE-LIKE PROTEIN"/>
    <property type="match status" value="1"/>
</dbReference>
<dbReference type="SUPFAM" id="SSF56112">
    <property type="entry name" value="Protein kinase-like (PK-like)"/>
    <property type="match status" value="1"/>
</dbReference>
<evidence type="ECO:0000313" key="5">
    <source>
        <dbReference type="EMBL" id="KAF2315832.1"/>
    </source>
</evidence>
<keyword evidence="2" id="KW-0472">Membrane</keyword>
<feature type="chain" id="PRO_5025450850" description="Protein kinase domain-containing protein" evidence="3">
    <location>
        <begin position="19"/>
        <end position="603"/>
    </location>
</feature>
<gene>
    <name evidence="5" type="ORF">GH714_040376</name>
</gene>
<proteinExistence type="predicted"/>